<dbReference type="PANTHER" id="PTHR37300:SF2">
    <property type="entry name" value="UPF0291 PROTEIN BC_1827"/>
    <property type="match status" value="1"/>
</dbReference>
<evidence type="ECO:0000313" key="4">
    <source>
        <dbReference type="Proteomes" id="UP000199701"/>
    </source>
</evidence>
<dbReference type="AlphaFoldDB" id="A0A1I0QJZ5"/>
<keyword evidence="4" id="KW-1185">Reference proteome</keyword>
<dbReference type="PANTHER" id="PTHR37300">
    <property type="entry name" value="UPF0291 PROTEIN CBO2609/CLC_2481"/>
    <property type="match status" value="1"/>
</dbReference>
<protein>
    <recommendedName>
        <fullName evidence="2">UPF0291 protein SAMN05421659_10882</fullName>
    </recommendedName>
</protein>
<evidence type="ECO:0000313" key="3">
    <source>
        <dbReference type="EMBL" id="SEW27349.1"/>
    </source>
</evidence>
<dbReference type="RefSeq" id="WP_092454053.1">
    <property type="nucleotide sequence ID" value="NZ_FOJI01000008.1"/>
</dbReference>
<sequence length="84" mass="9714">MFTQKDIDRVNELYGKAKTQGLTDIEAIEQKKLRADYIKAFRENLRGTLDTIKIQNPDGTMVDVKERHEQRMKTDNGNSDKEGN</sequence>
<comment type="subcellular location">
    <subcellularLocation>
        <location evidence="2">Cytoplasm</location>
    </subcellularLocation>
</comment>
<dbReference type="HAMAP" id="MF_01103">
    <property type="entry name" value="UPF0291"/>
    <property type="match status" value="1"/>
</dbReference>
<dbReference type="Gene3D" id="1.10.287.540">
    <property type="entry name" value="Helix hairpin bin"/>
    <property type="match status" value="1"/>
</dbReference>
<evidence type="ECO:0000256" key="2">
    <source>
        <dbReference type="HAMAP-Rule" id="MF_01103"/>
    </source>
</evidence>
<dbReference type="SUPFAM" id="SSF158221">
    <property type="entry name" value="YnzC-like"/>
    <property type="match status" value="1"/>
</dbReference>
<comment type="similarity">
    <text evidence="2">Belongs to the UPF0291 family.</text>
</comment>
<dbReference type="STRING" id="99656.SAMN05421659_10882"/>
<accession>A0A1I0QJZ5</accession>
<evidence type="ECO:0000256" key="1">
    <source>
        <dbReference type="ARBA" id="ARBA00022490"/>
    </source>
</evidence>
<dbReference type="Proteomes" id="UP000199701">
    <property type="component" value="Unassembled WGS sequence"/>
</dbReference>
<dbReference type="Pfam" id="PF05979">
    <property type="entry name" value="DUF896"/>
    <property type="match status" value="1"/>
</dbReference>
<gene>
    <name evidence="3" type="ORF">SAMN05421659_10882</name>
</gene>
<dbReference type="OrthoDB" id="390105at2"/>
<proteinExistence type="inferred from homology"/>
<name>A0A1I0QJZ5_9FIRM</name>
<dbReference type="InterPro" id="IPR009242">
    <property type="entry name" value="DUF896"/>
</dbReference>
<dbReference type="GO" id="GO:0005737">
    <property type="term" value="C:cytoplasm"/>
    <property type="evidence" value="ECO:0007669"/>
    <property type="project" value="UniProtKB-SubCell"/>
</dbReference>
<keyword evidence="1 2" id="KW-0963">Cytoplasm</keyword>
<dbReference type="EMBL" id="FOJI01000008">
    <property type="protein sequence ID" value="SEW27349.1"/>
    <property type="molecule type" value="Genomic_DNA"/>
</dbReference>
<reference evidence="3 4" key="1">
    <citation type="submission" date="2016-10" db="EMBL/GenBank/DDBJ databases">
        <authorList>
            <person name="de Groot N.N."/>
        </authorList>
    </citation>
    <scope>NUCLEOTIDE SEQUENCE [LARGE SCALE GENOMIC DNA]</scope>
    <source>
        <strain evidence="3 4">DSM 9179</strain>
    </source>
</reference>
<organism evidence="3 4">
    <name type="scientific">[Clostridium] fimetarium</name>
    <dbReference type="NCBI Taxonomy" id="99656"/>
    <lineage>
        <taxon>Bacteria</taxon>
        <taxon>Bacillati</taxon>
        <taxon>Bacillota</taxon>
        <taxon>Clostridia</taxon>
        <taxon>Lachnospirales</taxon>
        <taxon>Lachnospiraceae</taxon>
    </lineage>
</organism>